<feature type="domain" description="Rhodanese" evidence="2">
    <location>
        <begin position="18"/>
        <end position="108"/>
    </location>
</feature>
<dbReference type="PANTHER" id="PTHR43855:SF1">
    <property type="entry name" value="THIOSULFATE SULFURTRANSFERASE"/>
    <property type="match status" value="1"/>
</dbReference>
<dbReference type="AlphaFoldDB" id="A0A1H0GBF6"/>
<organism evidence="3 4">
    <name type="scientific">Pseudomonas jinjuensis</name>
    <dbReference type="NCBI Taxonomy" id="198616"/>
    <lineage>
        <taxon>Bacteria</taxon>
        <taxon>Pseudomonadati</taxon>
        <taxon>Pseudomonadota</taxon>
        <taxon>Gammaproteobacteria</taxon>
        <taxon>Pseudomonadales</taxon>
        <taxon>Pseudomonadaceae</taxon>
        <taxon>Pseudomonas</taxon>
    </lineage>
</organism>
<evidence type="ECO:0000313" key="3">
    <source>
        <dbReference type="EMBL" id="SDO04210.1"/>
    </source>
</evidence>
<sequence length="112" mass="12459">MTRFARRTFHDIRAALLDSREVALVDVREEDPFAQAHPLFAANLPLSKLELEVFARIPRRDTAITLYDDGEGLAQIAAQRLVDFGYLDVALLDGCLAGWRETGGGTHGFFVI</sequence>
<dbReference type="CDD" id="cd01532">
    <property type="entry name" value="4RHOD_Repeat_1"/>
    <property type="match status" value="1"/>
</dbReference>
<dbReference type="EMBL" id="FNIJ01000007">
    <property type="protein sequence ID" value="SDO04210.1"/>
    <property type="molecule type" value="Genomic_DNA"/>
</dbReference>
<evidence type="ECO:0000259" key="2">
    <source>
        <dbReference type="PROSITE" id="PS50206"/>
    </source>
</evidence>
<dbReference type="PROSITE" id="PS50206">
    <property type="entry name" value="RHODANESE_3"/>
    <property type="match status" value="1"/>
</dbReference>
<name>A0A1H0GBF6_9PSED</name>
<keyword evidence="1" id="KW-0677">Repeat</keyword>
<dbReference type="SUPFAM" id="SSF52821">
    <property type="entry name" value="Rhodanese/Cell cycle control phosphatase"/>
    <property type="match status" value="1"/>
</dbReference>
<dbReference type="InterPro" id="IPR051126">
    <property type="entry name" value="Thiosulfate_sulfurtransferase"/>
</dbReference>
<protein>
    <submittedName>
        <fullName evidence="3">Rhodanese-related sulfurtransferase</fullName>
    </submittedName>
</protein>
<dbReference type="PANTHER" id="PTHR43855">
    <property type="entry name" value="THIOSULFATE SULFURTRANSFERASE"/>
    <property type="match status" value="1"/>
</dbReference>
<dbReference type="GO" id="GO:0016740">
    <property type="term" value="F:transferase activity"/>
    <property type="evidence" value="ECO:0007669"/>
    <property type="project" value="UniProtKB-KW"/>
</dbReference>
<dbReference type="InterPro" id="IPR036873">
    <property type="entry name" value="Rhodanese-like_dom_sf"/>
</dbReference>
<keyword evidence="4" id="KW-1185">Reference proteome</keyword>
<keyword evidence="3" id="KW-0808">Transferase</keyword>
<accession>A0A1H0GBF6</accession>
<reference evidence="4" key="1">
    <citation type="submission" date="2016-10" db="EMBL/GenBank/DDBJ databases">
        <authorList>
            <person name="Varghese N."/>
            <person name="Submissions S."/>
        </authorList>
    </citation>
    <scope>NUCLEOTIDE SEQUENCE [LARGE SCALE GENOMIC DNA]</scope>
    <source>
        <strain evidence="4">JCM 21621</strain>
    </source>
</reference>
<proteinExistence type="predicted"/>
<dbReference type="Gene3D" id="3.40.250.10">
    <property type="entry name" value="Rhodanese-like domain"/>
    <property type="match status" value="1"/>
</dbReference>
<dbReference type="STRING" id="198616.SAMN05216193_107128"/>
<dbReference type="SMART" id="SM00450">
    <property type="entry name" value="RHOD"/>
    <property type="match status" value="1"/>
</dbReference>
<evidence type="ECO:0000313" key="4">
    <source>
        <dbReference type="Proteomes" id="UP000242957"/>
    </source>
</evidence>
<dbReference type="Proteomes" id="UP000242957">
    <property type="component" value="Unassembled WGS sequence"/>
</dbReference>
<evidence type="ECO:0000256" key="1">
    <source>
        <dbReference type="ARBA" id="ARBA00022737"/>
    </source>
</evidence>
<gene>
    <name evidence="3" type="ORF">SAMN05216193_107128</name>
</gene>
<dbReference type="InterPro" id="IPR001763">
    <property type="entry name" value="Rhodanese-like_dom"/>
</dbReference>
<dbReference type="Pfam" id="PF00581">
    <property type="entry name" value="Rhodanese"/>
    <property type="match status" value="1"/>
</dbReference>
<dbReference type="OrthoDB" id="9789585at2"/>